<gene>
    <name evidence="1" type="ORF">DL546_005349</name>
</gene>
<proteinExistence type="predicted"/>
<dbReference type="Proteomes" id="UP000275385">
    <property type="component" value="Unassembled WGS sequence"/>
</dbReference>
<dbReference type="EMBL" id="QVQW01000015">
    <property type="protein sequence ID" value="RKU46240.1"/>
    <property type="molecule type" value="Genomic_DNA"/>
</dbReference>
<protein>
    <submittedName>
        <fullName evidence="1">Uncharacterized protein</fullName>
    </submittedName>
</protein>
<sequence length="257" mass="28520">MELARPAEAVGAEIRATKICHPDRADTQGHDVRCSQMERKLKTDKLLGVPEAPVNVVSEPRPLSSGNGYSEQRVKPMASVASPVPLTIKAVSPFSPSSWDCSTCHERNTFSNTHCHGPACGAPFKWSNIIISSRGERLDPARFPVHWVCGACSRQHLVLFIVSGWNDEYCVCGQPTLQAVYDQFGELFLYWPDDAAVKDLKNRRKAEEAARRLWLSGGDRWTVFSTFSSNLPKIHLDEKQEKGKELVAAVSGPRVMC</sequence>
<name>A0A420YEY0_9PEZI</name>
<organism evidence="1 2">
    <name type="scientific">Coniochaeta pulveracea</name>
    <dbReference type="NCBI Taxonomy" id="177199"/>
    <lineage>
        <taxon>Eukaryota</taxon>
        <taxon>Fungi</taxon>
        <taxon>Dikarya</taxon>
        <taxon>Ascomycota</taxon>
        <taxon>Pezizomycotina</taxon>
        <taxon>Sordariomycetes</taxon>
        <taxon>Sordariomycetidae</taxon>
        <taxon>Coniochaetales</taxon>
        <taxon>Coniochaetaceae</taxon>
        <taxon>Coniochaeta</taxon>
    </lineage>
</organism>
<accession>A0A420YEY0</accession>
<dbReference type="OrthoDB" id="5223469at2759"/>
<reference evidence="1 2" key="1">
    <citation type="submission" date="2018-08" db="EMBL/GenBank/DDBJ databases">
        <title>Draft genome of the lignicolous fungus Coniochaeta pulveracea.</title>
        <authorList>
            <person name="Borstlap C.J."/>
            <person name="De Witt R.N."/>
            <person name="Botha A."/>
            <person name="Volschenk H."/>
        </authorList>
    </citation>
    <scope>NUCLEOTIDE SEQUENCE [LARGE SCALE GENOMIC DNA]</scope>
    <source>
        <strain evidence="1 2">CAB683</strain>
    </source>
</reference>
<dbReference type="AlphaFoldDB" id="A0A420YEY0"/>
<keyword evidence="2" id="KW-1185">Reference proteome</keyword>
<evidence type="ECO:0000313" key="2">
    <source>
        <dbReference type="Proteomes" id="UP000275385"/>
    </source>
</evidence>
<comment type="caution">
    <text evidence="1">The sequence shown here is derived from an EMBL/GenBank/DDBJ whole genome shotgun (WGS) entry which is preliminary data.</text>
</comment>
<evidence type="ECO:0000313" key="1">
    <source>
        <dbReference type="EMBL" id="RKU46240.1"/>
    </source>
</evidence>